<dbReference type="AlphaFoldDB" id="A0A822ZTQ2"/>
<dbReference type="GO" id="GO:0016104">
    <property type="term" value="P:triterpenoid biosynthetic process"/>
    <property type="evidence" value="ECO:0007669"/>
    <property type="project" value="InterPro"/>
</dbReference>
<evidence type="ECO:0000259" key="2">
    <source>
        <dbReference type="Pfam" id="PF13249"/>
    </source>
</evidence>
<sequence>MFSTVLNYISTSILGEGPEGGRDRAVPRARKWIHDHGGATTIPSWGKTWLSIFGVYEWEGSNPMPPEFWLLPSFFP</sequence>
<dbReference type="Pfam" id="PF13249">
    <property type="entry name" value="SQHop_cyclase_N"/>
    <property type="match status" value="1"/>
</dbReference>
<dbReference type="EMBL" id="DUZY01000007">
    <property type="protein sequence ID" value="DAD46256.1"/>
    <property type="molecule type" value="Genomic_DNA"/>
</dbReference>
<evidence type="ECO:0000256" key="1">
    <source>
        <dbReference type="ARBA" id="ARBA00023235"/>
    </source>
</evidence>
<dbReference type="GO" id="GO:0016866">
    <property type="term" value="F:intramolecular transferase activity"/>
    <property type="evidence" value="ECO:0007669"/>
    <property type="project" value="InterPro"/>
</dbReference>
<evidence type="ECO:0000313" key="3">
    <source>
        <dbReference type="EMBL" id="DAD46256.1"/>
    </source>
</evidence>
<protein>
    <recommendedName>
        <fullName evidence="2">Squalene cyclase N-terminal domain-containing protein</fullName>
    </recommendedName>
</protein>
<feature type="domain" description="Squalene cyclase N-terminal" evidence="2">
    <location>
        <begin position="3"/>
        <end position="76"/>
    </location>
</feature>
<gene>
    <name evidence="3" type="ORF">HUJ06_004486</name>
</gene>
<keyword evidence="1" id="KW-0413">Isomerase</keyword>
<dbReference type="PANTHER" id="PTHR11764">
    <property type="entry name" value="TERPENE CYCLASE/MUTASE FAMILY MEMBER"/>
    <property type="match status" value="1"/>
</dbReference>
<dbReference type="InterPro" id="IPR032697">
    <property type="entry name" value="SQ_cyclase_N"/>
</dbReference>
<accession>A0A822ZTQ2</accession>
<evidence type="ECO:0000313" key="4">
    <source>
        <dbReference type="Proteomes" id="UP000607653"/>
    </source>
</evidence>
<dbReference type="SUPFAM" id="SSF48239">
    <property type="entry name" value="Terpenoid cyclases/Protein prenyltransferases"/>
    <property type="match status" value="1"/>
</dbReference>
<dbReference type="PANTHER" id="PTHR11764:SF58">
    <property type="entry name" value="BETA-AMYRIN SYNTHASE-RELATED"/>
    <property type="match status" value="1"/>
</dbReference>
<dbReference type="InterPro" id="IPR008930">
    <property type="entry name" value="Terpenoid_cyclase/PrenylTrfase"/>
</dbReference>
<organism evidence="3 4">
    <name type="scientific">Nelumbo nucifera</name>
    <name type="common">Sacred lotus</name>
    <dbReference type="NCBI Taxonomy" id="4432"/>
    <lineage>
        <taxon>Eukaryota</taxon>
        <taxon>Viridiplantae</taxon>
        <taxon>Streptophyta</taxon>
        <taxon>Embryophyta</taxon>
        <taxon>Tracheophyta</taxon>
        <taxon>Spermatophyta</taxon>
        <taxon>Magnoliopsida</taxon>
        <taxon>Proteales</taxon>
        <taxon>Nelumbonaceae</taxon>
        <taxon>Nelumbo</taxon>
    </lineage>
</organism>
<reference evidence="3 4" key="1">
    <citation type="journal article" date="2020" name="Mol. Biol. Evol.">
        <title>Distinct Expression and Methylation Patterns for Genes with Different Fates following a Single Whole-Genome Duplication in Flowering Plants.</title>
        <authorList>
            <person name="Shi T."/>
            <person name="Rahmani R.S."/>
            <person name="Gugger P.F."/>
            <person name="Wang M."/>
            <person name="Li H."/>
            <person name="Zhang Y."/>
            <person name="Li Z."/>
            <person name="Wang Q."/>
            <person name="Van de Peer Y."/>
            <person name="Marchal K."/>
            <person name="Chen J."/>
        </authorList>
    </citation>
    <scope>NUCLEOTIDE SEQUENCE [LARGE SCALE GENOMIC DNA]</scope>
    <source>
        <tissue evidence="3">Leaf</tissue>
    </source>
</reference>
<keyword evidence="4" id="KW-1185">Reference proteome</keyword>
<name>A0A822ZTQ2_NELNU</name>
<dbReference type="InterPro" id="IPR018333">
    <property type="entry name" value="Squalene_cyclase"/>
</dbReference>
<proteinExistence type="predicted"/>
<dbReference type="Proteomes" id="UP000607653">
    <property type="component" value="Unassembled WGS sequence"/>
</dbReference>
<comment type="caution">
    <text evidence="3">The sequence shown here is derived from an EMBL/GenBank/DDBJ whole genome shotgun (WGS) entry which is preliminary data.</text>
</comment>
<dbReference type="GO" id="GO:0005811">
    <property type="term" value="C:lipid droplet"/>
    <property type="evidence" value="ECO:0007669"/>
    <property type="project" value="InterPro"/>
</dbReference>
<dbReference type="Gene3D" id="1.50.10.20">
    <property type="match status" value="1"/>
</dbReference>